<keyword evidence="2" id="KW-0732">Signal</keyword>
<gene>
    <name evidence="4" type="ORF">HNR40_007218</name>
</gene>
<protein>
    <recommendedName>
        <fullName evidence="3">LTD domain-containing protein</fullName>
    </recommendedName>
</protein>
<dbReference type="AlphaFoldDB" id="A0A7W8ABI0"/>
<evidence type="ECO:0000256" key="1">
    <source>
        <dbReference type="SAM" id="MobiDB-lite"/>
    </source>
</evidence>
<dbReference type="SUPFAM" id="SSF56219">
    <property type="entry name" value="DNase I-like"/>
    <property type="match status" value="1"/>
</dbReference>
<reference evidence="4 5" key="1">
    <citation type="submission" date="2020-08" db="EMBL/GenBank/DDBJ databases">
        <title>Genomic Encyclopedia of Type Strains, Phase IV (KMG-IV): sequencing the most valuable type-strain genomes for metagenomic binning, comparative biology and taxonomic classification.</title>
        <authorList>
            <person name="Goeker M."/>
        </authorList>
    </citation>
    <scope>NUCLEOTIDE SEQUENCE [LARGE SCALE GENOMIC DNA]</scope>
    <source>
        <strain evidence="4 5">DSM 45385</strain>
    </source>
</reference>
<evidence type="ECO:0000259" key="3">
    <source>
        <dbReference type="PROSITE" id="PS51841"/>
    </source>
</evidence>
<keyword evidence="5" id="KW-1185">Reference proteome</keyword>
<feature type="domain" description="LTD" evidence="3">
    <location>
        <begin position="21"/>
        <end position="156"/>
    </location>
</feature>
<dbReference type="Pfam" id="PF00932">
    <property type="entry name" value="LTD"/>
    <property type="match status" value="1"/>
</dbReference>
<dbReference type="Proteomes" id="UP000568380">
    <property type="component" value="Unassembled WGS sequence"/>
</dbReference>
<evidence type="ECO:0000313" key="4">
    <source>
        <dbReference type="EMBL" id="MBB5081723.1"/>
    </source>
</evidence>
<dbReference type="CDD" id="cd04486">
    <property type="entry name" value="YhcR_OBF_like"/>
    <property type="match status" value="1"/>
</dbReference>
<feature type="region of interest" description="Disordered" evidence="1">
    <location>
        <begin position="165"/>
        <end position="229"/>
    </location>
</feature>
<dbReference type="PANTHER" id="PTHR42834:SF1">
    <property type="entry name" value="ENDONUCLEASE_EXONUCLEASE_PHOSPHATASE FAMILY PROTEIN (AFU_ORTHOLOGUE AFUA_3G09210)"/>
    <property type="match status" value="1"/>
</dbReference>
<dbReference type="InterPro" id="IPR001322">
    <property type="entry name" value="Lamin_tail_dom"/>
</dbReference>
<dbReference type="EMBL" id="JACHIN010000011">
    <property type="protein sequence ID" value="MBB5081723.1"/>
    <property type="molecule type" value="Genomic_DNA"/>
</dbReference>
<dbReference type="InterPro" id="IPR047971">
    <property type="entry name" value="ExeM-like"/>
</dbReference>
<dbReference type="PROSITE" id="PS51841">
    <property type="entry name" value="LTD"/>
    <property type="match status" value="1"/>
</dbReference>
<feature type="chain" id="PRO_5031251348" description="LTD domain-containing protein" evidence="2">
    <location>
        <begin position="28"/>
        <end position="805"/>
    </location>
</feature>
<dbReference type="InterPro" id="IPR036415">
    <property type="entry name" value="Lamin_tail_dom_sf"/>
</dbReference>
<dbReference type="PANTHER" id="PTHR42834">
    <property type="entry name" value="ENDONUCLEASE/EXONUCLEASE/PHOSPHATASE FAMILY PROTEIN (AFU_ORTHOLOGUE AFUA_3G09210)"/>
    <property type="match status" value="1"/>
</dbReference>
<dbReference type="CDD" id="cd10283">
    <property type="entry name" value="MnuA_DNase1-like"/>
    <property type="match status" value="1"/>
</dbReference>
<comment type="caution">
    <text evidence="4">The sequence shown here is derived from an EMBL/GenBank/DDBJ whole genome shotgun (WGS) entry which is preliminary data.</text>
</comment>
<dbReference type="RefSeq" id="WP_184969312.1">
    <property type="nucleotide sequence ID" value="NZ_JACHIN010000011.1"/>
</dbReference>
<dbReference type="Gene3D" id="3.60.10.10">
    <property type="entry name" value="Endonuclease/exonuclease/phosphatase"/>
    <property type="match status" value="1"/>
</dbReference>
<dbReference type="GO" id="GO:0003824">
    <property type="term" value="F:catalytic activity"/>
    <property type="evidence" value="ECO:0007669"/>
    <property type="project" value="InterPro"/>
</dbReference>
<sequence>MTRRAKAALVAATLAAGAITGAAPAGAVSTNVVIAEVYGGGGNSGATWSNDFIELYNLGSDPVSLSGWSVQYASAAGTTWQVTPLSGSLPPGRRLLVQEAAGTTVTDKPLPPADATGTIPMSATAGKVALVSSTTALVGSDVVTAPGVIDFIGYGTSANAFEGAPAPAPSNSNSISRAATPVDTDNNAADLAAGAPTPTNLAGQTGPGGGEPTPTPTPTPTTNPCDTAPTHQIADVQGAAAATPLSGQQVRVEGVVTRTFTSATARSGFFVQDDTPDADPATSDGLFVFAPNFASTALSVGTRVKVSGTATEFGGATQLSTVTAVDACGTGTIAAATLTLPIAAADTFERLEGVLVTVPGKLTISENYWHARYGQLLAATGGRLYIPTDRPGVDPAADLRRSVVIDDGSSGQNPNPMPHYPAGDQLARSGDGVSGLTGVLNQGAYGSTSTNVKYLVHPTGSLTFTRDNARTTAPAKVGGDVRIASFNTLNWFTTLNAAGYPNPPYNPDFTPRGANTLTERDRQLAKEVATLKALNADVVSLMEVENPRPDLAGTGFQPAALEALVDALNTAVGAGTYKLITHPGPGTDAIAVAMIYKPAVVKPVGSPKTISDPRFFNARPPLAQTFRSTKLLLSLRPFTVIANHFKSKSCGDASGDNADLGQGCWNAQRVLQAQAILEMIKKQKLVNPLIVGDLNAYSEEDPIQTFASAGLRSVSKQFVPLAGRYSYVFGGASGELDHILTTKQVMRRIAGATIWHVNADEDVYYDYNTEFRTAGDLYSPGPYRASDHDPLLLGLDLFGLVRDKH</sequence>
<dbReference type="InterPro" id="IPR005135">
    <property type="entry name" value="Endo/exonuclease/phosphatase"/>
</dbReference>
<dbReference type="Pfam" id="PF03372">
    <property type="entry name" value="Exo_endo_phos"/>
    <property type="match status" value="1"/>
</dbReference>
<dbReference type="SUPFAM" id="SSF74853">
    <property type="entry name" value="Lamin A/C globular tail domain"/>
    <property type="match status" value="1"/>
</dbReference>
<dbReference type="NCBIfam" id="NF033681">
    <property type="entry name" value="ExeM_NucH_DNase"/>
    <property type="match status" value="1"/>
</dbReference>
<accession>A0A7W8ABI0</accession>
<feature type="signal peptide" evidence="2">
    <location>
        <begin position="1"/>
        <end position="27"/>
    </location>
</feature>
<organism evidence="4 5">
    <name type="scientific">Nonomuraea endophytica</name>
    <dbReference type="NCBI Taxonomy" id="714136"/>
    <lineage>
        <taxon>Bacteria</taxon>
        <taxon>Bacillati</taxon>
        <taxon>Actinomycetota</taxon>
        <taxon>Actinomycetes</taxon>
        <taxon>Streptosporangiales</taxon>
        <taxon>Streptosporangiaceae</taxon>
        <taxon>Nonomuraea</taxon>
    </lineage>
</organism>
<evidence type="ECO:0000256" key="2">
    <source>
        <dbReference type="SAM" id="SignalP"/>
    </source>
</evidence>
<evidence type="ECO:0000313" key="5">
    <source>
        <dbReference type="Proteomes" id="UP000568380"/>
    </source>
</evidence>
<dbReference type="InterPro" id="IPR036691">
    <property type="entry name" value="Endo/exonu/phosph_ase_sf"/>
</dbReference>
<name>A0A7W8ABI0_9ACTN</name>
<proteinExistence type="predicted"/>